<protein>
    <submittedName>
        <fullName evidence="2">Uncharacterized protein</fullName>
    </submittedName>
</protein>
<evidence type="ECO:0000256" key="1">
    <source>
        <dbReference type="SAM" id="MobiDB-lite"/>
    </source>
</evidence>
<gene>
    <name evidence="2" type="ORF">BaRGS_00030751</name>
</gene>
<feature type="region of interest" description="Disordered" evidence="1">
    <location>
        <begin position="1"/>
        <end position="95"/>
    </location>
</feature>
<evidence type="ECO:0000313" key="2">
    <source>
        <dbReference type="EMBL" id="KAK7477993.1"/>
    </source>
</evidence>
<accession>A0ABD0JSZ3</accession>
<feature type="compositionally biased region" description="Basic and acidic residues" evidence="1">
    <location>
        <begin position="1"/>
        <end position="33"/>
    </location>
</feature>
<name>A0ABD0JSZ3_9CAEN</name>
<sequence>SLSRSEKRPSTNRPASEHEAEAANGPEQKESVGEWKPPGNANLSSREEKRSSSSADAAAANVPVLSDETMDGDLQQTPEFSNDSHHQSSESSVDG</sequence>
<proteinExistence type="predicted"/>
<feature type="non-terminal residue" evidence="2">
    <location>
        <position position="1"/>
    </location>
</feature>
<dbReference type="EMBL" id="JACVVK020000336">
    <property type="protein sequence ID" value="KAK7477993.1"/>
    <property type="molecule type" value="Genomic_DNA"/>
</dbReference>
<reference evidence="2 3" key="1">
    <citation type="journal article" date="2023" name="Sci. Data">
        <title>Genome assembly of the Korean intertidal mud-creeper Batillaria attramentaria.</title>
        <authorList>
            <person name="Patra A.K."/>
            <person name="Ho P.T."/>
            <person name="Jun S."/>
            <person name="Lee S.J."/>
            <person name="Kim Y."/>
            <person name="Won Y.J."/>
        </authorList>
    </citation>
    <scope>NUCLEOTIDE SEQUENCE [LARGE SCALE GENOMIC DNA]</scope>
    <source>
        <strain evidence="2">Wonlab-2016</strain>
    </source>
</reference>
<dbReference type="AlphaFoldDB" id="A0ABD0JSZ3"/>
<keyword evidence="3" id="KW-1185">Reference proteome</keyword>
<evidence type="ECO:0000313" key="3">
    <source>
        <dbReference type="Proteomes" id="UP001519460"/>
    </source>
</evidence>
<dbReference type="Proteomes" id="UP001519460">
    <property type="component" value="Unassembled WGS sequence"/>
</dbReference>
<feature type="non-terminal residue" evidence="2">
    <location>
        <position position="95"/>
    </location>
</feature>
<comment type="caution">
    <text evidence="2">The sequence shown here is derived from an EMBL/GenBank/DDBJ whole genome shotgun (WGS) entry which is preliminary data.</text>
</comment>
<organism evidence="2 3">
    <name type="scientific">Batillaria attramentaria</name>
    <dbReference type="NCBI Taxonomy" id="370345"/>
    <lineage>
        <taxon>Eukaryota</taxon>
        <taxon>Metazoa</taxon>
        <taxon>Spiralia</taxon>
        <taxon>Lophotrochozoa</taxon>
        <taxon>Mollusca</taxon>
        <taxon>Gastropoda</taxon>
        <taxon>Caenogastropoda</taxon>
        <taxon>Sorbeoconcha</taxon>
        <taxon>Cerithioidea</taxon>
        <taxon>Batillariidae</taxon>
        <taxon>Batillaria</taxon>
    </lineage>
</organism>